<dbReference type="OrthoDB" id="9800692at2"/>
<keyword evidence="2" id="KW-1185">Reference proteome</keyword>
<dbReference type="Proteomes" id="UP000235826">
    <property type="component" value="Chromosome"/>
</dbReference>
<dbReference type="Gene3D" id="3.40.30.10">
    <property type="entry name" value="Glutaredoxin"/>
    <property type="match status" value="1"/>
</dbReference>
<evidence type="ECO:0000313" key="2">
    <source>
        <dbReference type="Proteomes" id="UP000235826"/>
    </source>
</evidence>
<dbReference type="AlphaFoldDB" id="A0A2K9PW57"/>
<reference evidence="1 2" key="1">
    <citation type="submission" date="2018-01" db="EMBL/GenBank/DDBJ databases">
        <title>Complete genome sequence of Flavivirga eckloniae ECD14 isolated from seaweed Ecklonia cava.</title>
        <authorList>
            <person name="Lee J.H."/>
            <person name="Baik K.S."/>
            <person name="Seong C.N."/>
        </authorList>
    </citation>
    <scope>NUCLEOTIDE SEQUENCE [LARGE SCALE GENOMIC DNA]</scope>
    <source>
        <strain evidence="1 2">ECD14</strain>
    </source>
</reference>
<dbReference type="CDD" id="cd02980">
    <property type="entry name" value="TRX_Fd_family"/>
    <property type="match status" value="1"/>
</dbReference>
<evidence type="ECO:0008006" key="3">
    <source>
        <dbReference type="Google" id="ProtNLM"/>
    </source>
</evidence>
<evidence type="ECO:0000313" key="1">
    <source>
        <dbReference type="EMBL" id="AUP81305.1"/>
    </source>
</evidence>
<gene>
    <name evidence="1" type="ORF">C1H87_22325</name>
</gene>
<dbReference type="RefSeq" id="WP_102757947.1">
    <property type="nucleotide sequence ID" value="NZ_CP025791.1"/>
</dbReference>
<protein>
    <recommendedName>
        <fullName evidence="3">(2Fe-2S) ferredoxin domain-containing protein</fullName>
    </recommendedName>
</protein>
<dbReference type="SUPFAM" id="SSF52833">
    <property type="entry name" value="Thioredoxin-like"/>
    <property type="match status" value="1"/>
</dbReference>
<dbReference type="Pfam" id="PF01257">
    <property type="entry name" value="2Fe-2S_thioredx"/>
    <property type="match status" value="1"/>
</dbReference>
<sequence length="265" mass="30403">MGKNIANTTHTFFFCDGGSCKKAGSEEVVRTARAYLRNNELWNNTHTIKTRCNGRCEDAPTCIVHPGEFWYKELTPEKINHIVKGHINNECPIETELLYQNGWEKQASNNERAPIKPKPFELKDDKELGECYMTKGFSSDQYLYPLFLYLLENPQGITLHIPNQNPIPFKEICAVDYSKEHILELITKTDSIPLTIAAVPKENKELQQSKISVTEYFYQKETQQTGIRFKNKFGQTLGKISINSNESSVWNYCTKIQLLNTSPIV</sequence>
<dbReference type="InterPro" id="IPR036249">
    <property type="entry name" value="Thioredoxin-like_sf"/>
</dbReference>
<accession>A0A2K9PW57</accession>
<dbReference type="KEGG" id="fek:C1H87_22325"/>
<proteinExistence type="predicted"/>
<name>A0A2K9PW57_9FLAO</name>
<dbReference type="EMBL" id="CP025791">
    <property type="protein sequence ID" value="AUP81305.1"/>
    <property type="molecule type" value="Genomic_DNA"/>
</dbReference>
<organism evidence="1 2">
    <name type="scientific">Flavivirga eckloniae</name>
    <dbReference type="NCBI Taxonomy" id="1803846"/>
    <lineage>
        <taxon>Bacteria</taxon>
        <taxon>Pseudomonadati</taxon>
        <taxon>Bacteroidota</taxon>
        <taxon>Flavobacteriia</taxon>
        <taxon>Flavobacteriales</taxon>
        <taxon>Flavobacteriaceae</taxon>
        <taxon>Flavivirga</taxon>
    </lineage>
</organism>